<accession>K4HZW2</accession>
<proteinExistence type="predicted"/>
<dbReference type="EMBL" id="JX486088">
    <property type="protein sequence ID" value="AFU63176.1"/>
    <property type="molecule type" value="Genomic_DNA"/>
</dbReference>
<evidence type="ECO:0000313" key="2">
    <source>
        <dbReference type="Proteomes" id="UP000008061"/>
    </source>
</evidence>
<keyword evidence="2" id="KW-1185">Reference proteome</keyword>
<gene>
    <name evidence="1" type="ORF">8014-B2_00109</name>
</gene>
<dbReference type="Proteomes" id="UP000008061">
    <property type="component" value="Segment"/>
</dbReference>
<evidence type="ECO:0000313" key="1">
    <source>
        <dbReference type="EMBL" id="AFU63176.1"/>
    </source>
</evidence>
<name>K4HZW2_9CAUD</name>
<sequence length="58" mass="6865">MFRDMLNKDDPVAKKVLEYTDSKEFKQELDSLSERVRLGLTPEEYKKYKEGSGNHEIQ</sequence>
<protein>
    <submittedName>
        <fullName evidence="1">Uncharacterized protein</fullName>
    </submittedName>
</protein>
<reference evidence="1 2" key="1">
    <citation type="journal article" date="2012" name="Appl. Environ. Microbiol.">
        <title>Characterization of Two Virulent Phages of Lactobacillus plantarum.</title>
        <authorList>
            <person name="Briggiler Marco M."/>
            <person name="Garneau J.E."/>
            <person name="Tremblay D."/>
            <person name="Quiberoni A."/>
            <person name="Moineau S."/>
        </authorList>
    </citation>
    <scope>NUCLEOTIDE SEQUENCE [LARGE SCALE GENOMIC DNA]</scope>
</reference>
<organism evidence="1 2">
    <name type="scientific">Lactobacillus phage ATCC 8014-B2</name>
    <dbReference type="NCBI Taxonomy" id="1225795"/>
    <lineage>
        <taxon>Viruses</taxon>
        <taxon>Duplodnaviria</taxon>
        <taxon>Heunggongvirae</taxon>
        <taxon>Uroviricota</taxon>
        <taxon>Caudoviricetes</taxon>
        <taxon>Tybeckvirinae</taxon>
        <taxon>Douglaswolinvirus</taxon>
        <taxon>Douglaswolinvirus B2</taxon>
    </lineage>
</organism>